<dbReference type="GO" id="GO:0005886">
    <property type="term" value="C:plasma membrane"/>
    <property type="evidence" value="ECO:0007669"/>
    <property type="project" value="UniProtKB-SubCell"/>
</dbReference>
<feature type="domain" description="CNNM transmembrane" evidence="13">
    <location>
        <begin position="13"/>
        <end position="209"/>
    </location>
</feature>
<dbReference type="Pfam" id="PF01595">
    <property type="entry name" value="CNNM"/>
    <property type="match status" value="1"/>
</dbReference>
<keyword evidence="4 10" id="KW-0812">Transmembrane</keyword>
<accession>A0A410FSI9</accession>
<feature type="transmembrane region" description="Helical" evidence="11">
    <location>
        <begin position="141"/>
        <end position="161"/>
    </location>
</feature>
<evidence type="ECO:0000256" key="8">
    <source>
        <dbReference type="ARBA" id="ARBA00023136"/>
    </source>
</evidence>
<dbReference type="KEGG" id="bih:BIP78_0215"/>
<dbReference type="GO" id="GO:0050660">
    <property type="term" value="F:flavin adenine dinucleotide binding"/>
    <property type="evidence" value="ECO:0007669"/>
    <property type="project" value="InterPro"/>
</dbReference>
<dbReference type="InterPro" id="IPR005170">
    <property type="entry name" value="Transptr-assoc_dom"/>
</dbReference>
<keyword evidence="3" id="KW-1003">Cell membrane</keyword>
<dbReference type="InterPro" id="IPR002550">
    <property type="entry name" value="CNNM"/>
</dbReference>
<dbReference type="Pfam" id="PF03471">
    <property type="entry name" value="CorC_HlyC"/>
    <property type="match status" value="1"/>
</dbReference>
<dbReference type="PROSITE" id="PS51371">
    <property type="entry name" value="CBS"/>
    <property type="match status" value="2"/>
</dbReference>
<evidence type="ECO:0000256" key="7">
    <source>
        <dbReference type="ARBA" id="ARBA00023122"/>
    </source>
</evidence>
<feature type="domain" description="CBS" evidence="12">
    <location>
        <begin position="293"/>
        <end position="350"/>
    </location>
</feature>
<comment type="similarity">
    <text evidence="2">Belongs to the UPF0053 family.</text>
</comment>
<feature type="transmembrane region" description="Helical" evidence="11">
    <location>
        <begin position="80"/>
        <end position="102"/>
    </location>
</feature>
<keyword evidence="7 9" id="KW-0129">CBS domain</keyword>
<dbReference type="SUPFAM" id="SSF56176">
    <property type="entry name" value="FAD-binding/transporter-associated domain-like"/>
    <property type="match status" value="1"/>
</dbReference>
<dbReference type="EMBL" id="CP034928">
    <property type="protein sequence ID" value="QAA75983.1"/>
    <property type="molecule type" value="Genomic_DNA"/>
</dbReference>
<dbReference type="SMART" id="SM01091">
    <property type="entry name" value="CorC_HlyC"/>
    <property type="match status" value="1"/>
</dbReference>
<dbReference type="InterPro" id="IPR000644">
    <property type="entry name" value="CBS_dom"/>
</dbReference>
<protein>
    <submittedName>
        <fullName evidence="14">Magnesium and cobalt efflux protein CorC</fullName>
    </submittedName>
</protein>
<organism evidence="14 15">
    <name type="scientific">Bipolaricaulis sibiricus</name>
    <dbReference type="NCBI Taxonomy" id="2501609"/>
    <lineage>
        <taxon>Bacteria</taxon>
        <taxon>Candidatus Bipolaricaulota</taxon>
        <taxon>Candidatus Bipolaricaulia</taxon>
        <taxon>Candidatus Bipolaricaulales</taxon>
        <taxon>Candidatus Bipolaricaulaceae</taxon>
        <taxon>Candidatus Bipolaricaulis</taxon>
    </lineage>
</organism>
<keyword evidence="6 10" id="KW-1133">Transmembrane helix</keyword>
<sequence>MAPPDYNDARGDDEVSVESQSTVLFLLLLLSALFSAAETALTSIPELRVRHLLRKTASKTRVKALEHLVREPNEFITCIVIYNNLVNVAASSLATLLFLRLLPQTLPAYVTGLITTLVLTTFLLLIGEITPKNLARNRPEALAMAVIVPIWRLMRASYLVVRFFRWAGAQLVRPFGVEFFARERTPLSKDQLVSIIEMGEERGALSPEHGDMMRRILALDEITAEDIMVPRTDMKTIAVESPLSEVVKFIVSDGHSRYPVHQGSQDNVIGLLHAKDLLPHLGDVRSDVSLATLLRPVSYVPTTKPISTLLRELQQERSHMAVVVDEYGGVAGIVTLEDILEEIVGEIEDEYDRRRPRPLIRRLSPTEAIVGGDAEVRTVNRSLGADLPEDEAVTVAGLVLETLGDIPEIGTKLRIGRTEITVERASAREITTVRLTLHPEPKPGEQIN</sequence>
<dbReference type="PROSITE" id="PS51846">
    <property type="entry name" value="CNNM"/>
    <property type="match status" value="1"/>
</dbReference>
<dbReference type="CDD" id="cd04590">
    <property type="entry name" value="CBS_pair_CorC_HlyC_assoc"/>
    <property type="match status" value="1"/>
</dbReference>
<dbReference type="Pfam" id="PF00571">
    <property type="entry name" value="CBS"/>
    <property type="match status" value="2"/>
</dbReference>
<gene>
    <name evidence="14" type="ORF">BIP78_0215</name>
</gene>
<evidence type="ECO:0000256" key="5">
    <source>
        <dbReference type="ARBA" id="ARBA00022737"/>
    </source>
</evidence>
<dbReference type="InterPro" id="IPR036318">
    <property type="entry name" value="FAD-bd_PCMH-like_sf"/>
</dbReference>
<evidence type="ECO:0000256" key="4">
    <source>
        <dbReference type="ARBA" id="ARBA00022692"/>
    </source>
</evidence>
<feature type="domain" description="CBS" evidence="12">
    <location>
        <begin position="228"/>
        <end position="288"/>
    </location>
</feature>
<dbReference type="PANTHER" id="PTHR22777">
    <property type="entry name" value="HEMOLYSIN-RELATED"/>
    <property type="match status" value="1"/>
</dbReference>
<comment type="subcellular location">
    <subcellularLocation>
        <location evidence="1">Cell membrane</location>
        <topology evidence="1">Multi-pass membrane protein</topology>
    </subcellularLocation>
</comment>
<evidence type="ECO:0000256" key="11">
    <source>
        <dbReference type="SAM" id="Phobius"/>
    </source>
</evidence>
<evidence type="ECO:0000256" key="3">
    <source>
        <dbReference type="ARBA" id="ARBA00022475"/>
    </source>
</evidence>
<dbReference type="InterPro" id="IPR044751">
    <property type="entry name" value="Ion_transp-like_CBS"/>
</dbReference>
<name>A0A410FSI9_BIPS1</name>
<dbReference type="AlphaFoldDB" id="A0A410FSI9"/>
<evidence type="ECO:0000256" key="6">
    <source>
        <dbReference type="ARBA" id="ARBA00022989"/>
    </source>
</evidence>
<keyword evidence="8 10" id="KW-0472">Membrane</keyword>
<dbReference type="Gene3D" id="3.30.465.10">
    <property type="match status" value="1"/>
</dbReference>
<evidence type="ECO:0000313" key="15">
    <source>
        <dbReference type="Proteomes" id="UP000287233"/>
    </source>
</evidence>
<evidence type="ECO:0000313" key="14">
    <source>
        <dbReference type="EMBL" id="QAA75983.1"/>
    </source>
</evidence>
<dbReference type="SUPFAM" id="SSF54631">
    <property type="entry name" value="CBS-domain pair"/>
    <property type="match status" value="1"/>
</dbReference>
<dbReference type="Gene3D" id="3.10.580.10">
    <property type="entry name" value="CBS-domain"/>
    <property type="match status" value="1"/>
</dbReference>
<dbReference type="PANTHER" id="PTHR22777:SF32">
    <property type="entry name" value="UPF0053 INNER MEMBRANE PROTEIN YFJD"/>
    <property type="match status" value="1"/>
</dbReference>
<dbReference type="InterPro" id="IPR016169">
    <property type="entry name" value="FAD-bd_PCMH_sub2"/>
</dbReference>
<feature type="transmembrane region" description="Helical" evidence="11">
    <location>
        <begin position="23"/>
        <end position="44"/>
    </location>
</feature>
<evidence type="ECO:0000256" key="10">
    <source>
        <dbReference type="PROSITE-ProRule" id="PRU01193"/>
    </source>
</evidence>
<dbReference type="InterPro" id="IPR046342">
    <property type="entry name" value="CBS_dom_sf"/>
</dbReference>
<reference evidence="15" key="1">
    <citation type="submission" date="2018-12" db="EMBL/GenBank/DDBJ databases">
        <title>Complete genome sequence of an uncultured bacterium of the candidate phylum Bipolaricaulota.</title>
        <authorList>
            <person name="Kadnikov V.V."/>
            <person name="Mardanov A.V."/>
            <person name="Beletsky A.V."/>
            <person name="Frank Y.A."/>
            <person name="Karnachuk O.V."/>
            <person name="Ravin N.V."/>
        </authorList>
    </citation>
    <scope>NUCLEOTIDE SEQUENCE [LARGE SCALE GENOMIC DNA]</scope>
</reference>
<evidence type="ECO:0000256" key="2">
    <source>
        <dbReference type="ARBA" id="ARBA00006337"/>
    </source>
</evidence>
<evidence type="ECO:0000256" key="9">
    <source>
        <dbReference type="PROSITE-ProRule" id="PRU00703"/>
    </source>
</evidence>
<dbReference type="FunFam" id="3.10.580.10:FF:000002">
    <property type="entry name" value="Magnesium/cobalt efflux protein CorC"/>
    <property type="match status" value="1"/>
</dbReference>
<evidence type="ECO:0000259" key="13">
    <source>
        <dbReference type="PROSITE" id="PS51846"/>
    </source>
</evidence>
<keyword evidence="5" id="KW-0677">Repeat</keyword>
<feature type="transmembrane region" description="Helical" evidence="11">
    <location>
        <begin position="108"/>
        <end position="129"/>
    </location>
</feature>
<dbReference type="SMART" id="SM00116">
    <property type="entry name" value="CBS"/>
    <property type="match status" value="2"/>
</dbReference>
<evidence type="ECO:0000259" key="12">
    <source>
        <dbReference type="PROSITE" id="PS51371"/>
    </source>
</evidence>
<evidence type="ECO:0000256" key="1">
    <source>
        <dbReference type="ARBA" id="ARBA00004651"/>
    </source>
</evidence>
<dbReference type="Proteomes" id="UP000287233">
    <property type="component" value="Chromosome"/>
</dbReference>
<proteinExistence type="inferred from homology"/>